<protein>
    <submittedName>
        <fullName evidence="4">SDR family NAD(P)-dependent oxidoreductase</fullName>
        <ecNumber evidence="4">1.-.-.-</ecNumber>
    </submittedName>
</protein>
<dbReference type="PROSITE" id="PS00061">
    <property type="entry name" value="ADH_SHORT"/>
    <property type="match status" value="1"/>
</dbReference>
<dbReference type="Pfam" id="PF00106">
    <property type="entry name" value="adh_short"/>
    <property type="match status" value="1"/>
</dbReference>
<dbReference type="PANTHER" id="PTHR44196">
    <property type="entry name" value="DEHYDROGENASE/REDUCTASE SDR FAMILY MEMBER 7B"/>
    <property type="match status" value="1"/>
</dbReference>
<keyword evidence="2 4" id="KW-0560">Oxidoreductase</keyword>
<name>A0ABW4IHL5_9SPHI</name>
<evidence type="ECO:0000256" key="1">
    <source>
        <dbReference type="ARBA" id="ARBA00006484"/>
    </source>
</evidence>
<dbReference type="SUPFAM" id="SSF51735">
    <property type="entry name" value="NAD(P)-binding Rossmann-fold domains"/>
    <property type="match status" value="1"/>
</dbReference>
<dbReference type="Proteomes" id="UP001597118">
    <property type="component" value="Unassembled WGS sequence"/>
</dbReference>
<dbReference type="EC" id="1.-.-.-" evidence="4"/>
<dbReference type="PANTHER" id="PTHR44196:SF2">
    <property type="entry name" value="SHORT-CHAIN DEHYDROGENASE-RELATED"/>
    <property type="match status" value="1"/>
</dbReference>
<sequence length="267" mass="30279">MEKHTAIITGASQGLGKAIALELVKQGTDLILVALPQSGLLYLGNFLERNFTVKVLCIEADLTQMDAVDFIFNRVSEHDMVPNILVNNAGLGNWDWFSDKSLHFYKMQIDLNITNTVCLTRMFLENRSELQSYILNVGSLAARFIVPKKQVYGATKSFISYFTNCLRLEMAHTNISVSLLSPGGINTRPELLEQNQQLTGFARLTILDPDKVARMAVKGMFEKKRHIVPGWANILLLYLDYIIPLRFQEMIIRKRLKSFLGDKRLVP</sequence>
<dbReference type="InterPro" id="IPR002347">
    <property type="entry name" value="SDR_fam"/>
</dbReference>
<evidence type="ECO:0000313" key="4">
    <source>
        <dbReference type="EMBL" id="MFD1631462.1"/>
    </source>
</evidence>
<dbReference type="RefSeq" id="WP_379663828.1">
    <property type="nucleotide sequence ID" value="NZ_JBHUDG010000047.1"/>
</dbReference>
<dbReference type="GO" id="GO:0016491">
    <property type="term" value="F:oxidoreductase activity"/>
    <property type="evidence" value="ECO:0007669"/>
    <property type="project" value="UniProtKB-KW"/>
</dbReference>
<dbReference type="InterPro" id="IPR036291">
    <property type="entry name" value="NAD(P)-bd_dom_sf"/>
</dbReference>
<dbReference type="PRINTS" id="PR00081">
    <property type="entry name" value="GDHRDH"/>
</dbReference>
<dbReference type="EMBL" id="JBHUDG010000047">
    <property type="protein sequence ID" value="MFD1631462.1"/>
    <property type="molecule type" value="Genomic_DNA"/>
</dbReference>
<dbReference type="Gene3D" id="3.40.50.720">
    <property type="entry name" value="NAD(P)-binding Rossmann-like Domain"/>
    <property type="match status" value="1"/>
</dbReference>
<evidence type="ECO:0000313" key="5">
    <source>
        <dbReference type="Proteomes" id="UP001597118"/>
    </source>
</evidence>
<evidence type="ECO:0000256" key="3">
    <source>
        <dbReference type="RuleBase" id="RU000363"/>
    </source>
</evidence>
<dbReference type="CDD" id="cd05233">
    <property type="entry name" value="SDR_c"/>
    <property type="match status" value="1"/>
</dbReference>
<dbReference type="PRINTS" id="PR00080">
    <property type="entry name" value="SDRFAMILY"/>
</dbReference>
<gene>
    <name evidence="4" type="ORF">ACFSAH_16430</name>
</gene>
<comment type="caution">
    <text evidence="4">The sequence shown here is derived from an EMBL/GenBank/DDBJ whole genome shotgun (WGS) entry which is preliminary data.</text>
</comment>
<proteinExistence type="inferred from homology"/>
<evidence type="ECO:0000256" key="2">
    <source>
        <dbReference type="ARBA" id="ARBA00023002"/>
    </source>
</evidence>
<organism evidence="4 5">
    <name type="scientific">Pseudopedobacter beijingensis</name>
    <dbReference type="NCBI Taxonomy" id="1207056"/>
    <lineage>
        <taxon>Bacteria</taxon>
        <taxon>Pseudomonadati</taxon>
        <taxon>Bacteroidota</taxon>
        <taxon>Sphingobacteriia</taxon>
        <taxon>Sphingobacteriales</taxon>
        <taxon>Sphingobacteriaceae</taxon>
        <taxon>Pseudopedobacter</taxon>
    </lineage>
</organism>
<reference evidence="5" key="1">
    <citation type="journal article" date="2019" name="Int. J. Syst. Evol. Microbiol.">
        <title>The Global Catalogue of Microorganisms (GCM) 10K type strain sequencing project: providing services to taxonomists for standard genome sequencing and annotation.</title>
        <authorList>
            <consortium name="The Broad Institute Genomics Platform"/>
            <consortium name="The Broad Institute Genome Sequencing Center for Infectious Disease"/>
            <person name="Wu L."/>
            <person name="Ma J."/>
        </authorList>
    </citation>
    <scope>NUCLEOTIDE SEQUENCE [LARGE SCALE GENOMIC DNA]</scope>
    <source>
        <strain evidence="5">CCUG 53762</strain>
    </source>
</reference>
<keyword evidence="5" id="KW-1185">Reference proteome</keyword>
<dbReference type="InterPro" id="IPR020904">
    <property type="entry name" value="Sc_DH/Rdtase_CS"/>
</dbReference>
<accession>A0ABW4IHL5</accession>
<comment type="similarity">
    <text evidence="1 3">Belongs to the short-chain dehydrogenases/reductases (SDR) family.</text>
</comment>